<keyword evidence="4" id="KW-0106">Calcium</keyword>
<evidence type="ECO:0000259" key="5">
    <source>
        <dbReference type="Pfam" id="PF00884"/>
    </source>
</evidence>
<dbReference type="GO" id="GO:0046872">
    <property type="term" value="F:metal ion binding"/>
    <property type="evidence" value="ECO:0007669"/>
    <property type="project" value="UniProtKB-KW"/>
</dbReference>
<evidence type="ECO:0000313" key="6">
    <source>
        <dbReference type="EMBL" id="QDT10610.1"/>
    </source>
</evidence>
<dbReference type="Gene3D" id="3.30.1120.10">
    <property type="match status" value="1"/>
</dbReference>
<dbReference type="AlphaFoldDB" id="A0A517NU19"/>
<feature type="domain" description="Sulfatase N-terminal" evidence="5">
    <location>
        <begin position="52"/>
        <end position="384"/>
    </location>
</feature>
<keyword evidence="3 6" id="KW-0378">Hydrolase</keyword>
<dbReference type="InterPro" id="IPR000917">
    <property type="entry name" value="Sulfatase_N"/>
</dbReference>
<dbReference type="SUPFAM" id="SSF53649">
    <property type="entry name" value="Alkaline phosphatase-like"/>
    <property type="match status" value="1"/>
</dbReference>
<reference evidence="6 7" key="1">
    <citation type="submission" date="2019-02" db="EMBL/GenBank/DDBJ databases">
        <title>Deep-cultivation of Planctomycetes and their phenomic and genomic characterization uncovers novel biology.</title>
        <authorList>
            <person name="Wiegand S."/>
            <person name="Jogler M."/>
            <person name="Boedeker C."/>
            <person name="Pinto D."/>
            <person name="Vollmers J."/>
            <person name="Rivas-Marin E."/>
            <person name="Kohn T."/>
            <person name="Peeters S.H."/>
            <person name="Heuer A."/>
            <person name="Rast P."/>
            <person name="Oberbeckmann S."/>
            <person name="Bunk B."/>
            <person name="Jeske O."/>
            <person name="Meyerdierks A."/>
            <person name="Storesund J.E."/>
            <person name="Kallscheuer N."/>
            <person name="Luecker S."/>
            <person name="Lage O.M."/>
            <person name="Pohl T."/>
            <person name="Merkel B.J."/>
            <person name="Hornburger P."/>
            <person name="Mueller R.-W."/>
            <person name="Bruemmer F."/>
            <person name="Labrenz M."/>
            <person name="Spormann A.M."/>
            <person name="Op den Camp H."/>
            <person name="Overmann J."/>
            <person name="Amann R."/>
            <person name="Jetten M.S.M."/>
            <person name="Mascher T."/>
            <person name="Medema M.H."/>
            <person name="Devos D.P."/>
            <person name="Kaster A.-K."/>
            <person name="Ovreas L."/>
            <person name="Rohde M."/>
            <person name="Galperin M.Y."/>
            <person name="Jogler C."/>
        </authorList>
    </citation>
    <scope>NUCLEOTIDE SEQUENCE [LARGE SCALE GENOMIC DNA]</scope>
    <source>
        <strain evidence="6 7">K23_9</strain>
    </source>
</reference>
<dbReference type="Pfam" id="PF00884">
    <property type="entry name" value="Sulfatase"/>
    <property type="match status" value="1"/>
</dbReference>
<gene>
    <name evidence="6" type="primary">atsA_45</name>
    <name evidence="6" type="ORF">K239x_25670</name>
</gene>
<dbReference type="GO" id="GO:0004065">
    <property type="term" value="F:arylsulfatase activity"/>
    <property type="evidence" value="ECO:0007669"/>
    <property type="project" value="UniProtKB-EC"/>
</dbReference>
<dbReference type="PANTHER" id="PTHR42693">
    <property type="entry name" value="ARYLSULFATASE FAMILY MEMBER"/>
    <property type="match status" value="1"/>
</dbReference>
<protein>
    <submittedName>
        <fullName evidence="6">Arylsulfatase</fullName>
        <ecNumber evidence="6">3.1.6.1</ecNumber>
    </submittedName>
</protein>
<dbReference type="Proteomes" id="UP000319817">
    <property type="component" value="Chromosome"/>
</dbReference>
<dbReference type="PROSITE" id="PS00149">
    <property type="entry name" value="SULFATASE_2"/>
    <property type="match status" value="1"/>
</dbReference>
<evidence type="ECO:0000256" key="4">
    <source>
        <dbReference type="ARBA" id="ARBA00022837"/>
    </source>
</evidence>
<evidence type="ECO:0000313" key="7">
    <source>
        <dbReference type="Proteomes" id="UP000319817"/>
    </source>
</evidence>
<sequence length="516" mass="57264">MSDATTREFTHVANSQSGVLGSEANQRLLTVMLFALACLLATPALGIGERKPNIVVIMADDLGYADVGFQGCKDIPTPNIDELATSGARFSQGYVTGCMCGPSRAGFITGRVQSTFGYYVNPRQPLNPKEGLPAGIKTVAHYMQDHGYVTGGVGKWHMGTADHQVPRAMGYSDWFGFYGGGLMYFPLDHSSYNGRYLTKKNPWGVRDMHHTLPLLHNGSQVQWDQYLTRELTDGAIRFIEKNHTKPFFLFVSYNAPHEYLEAPEETIAKYPVELMTKVPGVPAKSRSVYGAMVDEMDQGIGRLTKALDNLDLTDDTVVWFLSDHGGLKRTSDNRPLRGAKGNAYEGGLRVPFVVRWPSQVRPGTVLDHPVTSLDIGATALALAGGSVKQSGLHGIDITDYMKGNSSVPPHKSLYWHTGRSPQDITGVFREGDFKMIVTRGDVELFHIKDDPAESHNLAGAQPQRAETMLALWKTWNESNRRPLWKKETGRSEDDYQYGDHEWLKGTPHYRVKNTQN</sequence>
<proteinExistence type="inferred from homology"/>
<organism evidence="6 7">
    <name type="scientific">Stieleria marina</name>
    <dbReference type="NCBI Taxonomy" id="1930275"/>
    <lineage>
        <taxon>Bacteria</taxon>
        <taxon>Pseudomonadati</taxon>
        <taxon>Planctomycetota</taxon>
        <taxon>Planctomycetia</taxon>
        <taxon>Pirellulales</taxon>
        <taxon>Pirellulaceae</taxon>
        <taxon>Stieleria</taxon>
    </lineage>
</organism>
<dbReference type="RefSeq" id="WP_419189972.1">
    <property type="nucleotide sequence ID" value="NZ_CP036526.1"/>
</dbReference>
<dbReference type="EC" id="3.1.6.1" evidence="6"/>
<dbReference type="InterPro" id="IPR017850">
    <property type="entry name" value="Alkaline_phosphatase_core_sf"/>
</dbReference>
<name>A0A517NU19_9BACT</name>
<evidence type="ECO:0000256" key="1">
    <source>
        <dbReference type="ARBA" id="ARBA00008779"/>
    </source>
</evidence>
<dbReference type="Gene3D" id="3.40.720.10">
    <property type="entry name" value="Alkaline Phosphatase, subunit A"/>
    <property type="match status" value="1"/>
</dbReference>
<keyword evidence="7" id="KW-1185">Reference proteome</keyword>
<accession>A0A517NU19</accession>
<dbReference type="InterPro" id="IPR024607">
    <property type="entry name" value="Sulfatase_CS"/>
</dbReference>
<dbReference type="EMBL" id="CP036526">
    <property type="protein sequence ID" value="QDT10610.1"/>
    <property type="molecule type" value="Genomic_DNA"/>
</dbReference>
<keyword evidence="2" id="KW-0479">Metal-binding</keyword>
<evidence type="ECO:0000256" key="3">
    <source>
        <dbReference type="ARBA" id="ARBA00022801"/>
    </source>
</evidence>
<evidence type="ECO:0000256" key="2">
    <source>
        <dbReference type="ARBA" id="ARBA00022723"/>
    </source>
</evidence>
<dbReference type="InterPro" id="IPR050738">
    <property type="entry name" value="Sulfatase"/>
</dbReference>
<dbReference type="PANTHER" id="PTHR42693:SF53">
    <property type="entry name" value="ENDO-4-O-SULFATASE"/>
    <property type="match status" value="1"/>
</dbReference>
<comment type="similarity">
    <text evidence="1">Belongs to the sulfatase family.</text>
</comment>